<name>A0A0X1KR33_9THEM</name>
<dbReference type="KEGG" id="phy:AJ81_05345"/>
<dbReference type="RefSeq" id="WP_031505225.1">
    <property type="nucleotide sequence ID" value="NC_022795.1"/>
</dbReference>
<proteinExistence type="predicted"/>
<dbReference type="PATRIC" id="fig|1123384.7.peg.1057"/>
<dbReference type="AlphaFoldDB" id="A0A0X1KR33"/>
<protein>
    <submittedName>
        <fullName evidence="1">Uncharacterized protein</fullName>
    </submittedName>
</protein>
<evidence type="ECO:0000313" key="1">
    <source>
        <dbReference type="EMBL" id="AJC73722.1"/>
    </source>
</evidence>
<sequence>MEKLHERRFVSNLVIFFQPAKTAGRFLGTRYLSESKWGVRNSRPGLVQKKNETTYLCAFLSTKPHSNLQLNVVECCPLGNLKRILKHENYIMCIDSKSVFEFPSFLVEEWRRCGRIKFVVSCFFDLQNWSEECVKRIGS</sequence>
<dbReference type="PaxDb" id="1123384-AJ81_05345"/>
<accession>A0A0X1KR33</accession>
<evidence type="ECO:0000313" key="2">
    <source>
        <dbReference type="Proteomes" id="UP000077469"/>
    </source>
</evidence>
<dbReference type="OrthoDB" id="45322at2"/>
<organism evidence="1 2">
    <name type="scientific">Pseudothermotoga hypogea DSM 11164 = NBRC 106472</name>
    <dbReference type="NCBI Taxonomy" id="1123384"/>
    <lineage>
        <taxon>Bacteria</taxon>
        <taxon>Thermotogati</taxon>
        <taxon>Thermotogota</taxon>
        <taxon>Thermotogae</taxon>
        <taxon>Thermotogales</taxon>
        <taxon>Thermotogaceae</taxon>
        <taxon>Pseudothermotoga</taxon>
    </lineage>
</organism>
<keyword evidence="2" id="KW-1185">Reference proteome</keyword>
<reference evidence="1 2" key="1">
    <citation type="submission" date="2014-01" db="EMBL/GenBank/DDBJ databases">
        <title>Genome sequencing of Thermotog hypogea.</title>
        <authorList>
            <person name="Zhang X."/>
            <person name="Alvare G."/>
            <person name="Fristensky B."/>
            <person name="Chen L."/>
            <person name="Suen T."/>
            <person name="Chen Q."/>
            <person name="Ma K."/>
        </authorList>
    </citation>
    <scope>NUCLEOTIDE SEQUENCE [LARGE SCALE GENOMIC DNA]</scope>
    <source>
        <strain evidence="1 2">DSM 11164</strain>
    </source>
</reference>
<gene>
    <name evidence="1" type="ORF">AJ81_05345</name>
</gene>
<dbReference type="Proteomes" id="UP000077469">
    <property type="component" value="Chromosome"/>
</dbReference>
<dbReference type="EMBL" id="CP007141">
    <property type="protein sequence ID" value="AJC73722.1"/>
    <property type="molecule type" value="Genomic_DNA"/>
</dbReference>
<dbReference type="STRING" id="1123384.AJ81_05345"/>